<sequence length="214" mass="23708">MTDSSYAPIKVRADNRVYKAPLLGGAVPIGLGTIRLGLRLANGRGSSPGAGWPGMIVAILAVVVPLVWFAGGLALRRAKAAVALEDGVLSVRDRWGRLVLLTLESDVTGLHYVRIPVDGHKDRLVITSVDDAPLVLDTRLWEEEPLRRLFGRLTAPPAQAPVRQLGMLTWPQFRSRFPGAKVPWRQVHFWWFAIFVTILTIAYIAFFVNLSYFV</sequence>
<evidence type="ECO:0000313" key="2">
    <source>
        <dbReference type="EMBL" id="GAA2483727.1"/>
    </source>
</evidence>
<evidence type="ECO:0000256" key="1">
    <source>
        <dbReference type="SAM" id="Phobius"/>
    </source>
</evidence>
<feature type="transmembrane region" description="Helical" evidence="1">
    <location>
        <begin position="50"/>
        <end position="70"/>
    </location>
</feature>
<comment type="caution">
    <text evidence="2">The sequence shown here is derived from an EMBL/GenBank/DDBJ whole genome shotgun (WGS) entry which is preliminary data.</text>
</comment>
<feature type="transmembrane region" description="Helical" evidence="1">
    <location>
        <begin position="189"/>
        <end position="213"/>
    </location>
</feature>
<feature type="transmembrane region" description="Helical" evidence="1">
    <location>
        <begin position="20"/>
        <end position="38"/>
    </location>
</feature>
<proteinExistence type="predicted"/>
<evidence type="ECO:0008006" key="4">
    <source>
        <dbReference type="Google" id="ProtNLM"/>
    </source>
</evidence>
<evidence type="ECO:0000313" key="3">
    <source>
        <dbReference type="Proteomes" id="UP001501777"/>
    </source>
</evidence>
<dbReference type="Proteomes" id="UP001501777">
    <property type="component" value="Unassembled WGS sequence"/>
</dbReference>
<organism evidence="2 3">
    <name type="scientific">Streptomyces longisporus</name>
    <dbReference type="NCBI Taxonomy" id="1948"/>
    <lineage>
        <taxon>Bacteria</taxon>
        <taxon>Bacillati</taxon>
        <taxon>Actinomycetota</taxon>
        <taxon>Actinomycetes</taxon>
        <taxon>Kitasatosporales</taxon>
        <taxon>Streptomycetaceae</taxon>
        <taxon>Streptomyces</taxon>
    </lineage>
</organism>
<keyword evidence="1" id="KW-0472">Membrane</keyword>
<keyword evidence="3" id="KW-1185">Reference proteome</keyword>
<name>A0ABN3LG99_STRLO</name>
<keyword evidence="1" id="KW-0812">Transmembrane</keyword>
<accession>A0ABN3LG99</accession>
<keyword evidence="1" id="KW-1133">Transmembrane helix</keyword>
<gene>
    <name evidence="2" type="ORF">GCM10010276_21610</name>
</gene>
<reference evidence="2 3" key="1">
    <citation type="journal article" date="2019" name="Int. J. Syst. Evol. Microbiol.">
        <title>The Global Catalogue of Microorganisms (GCM) 10K type strain sequencing project: providing services to taxonomists for standard genome sequencing and annotation.</title>
        <authorList>
            <consortium name="The Broad Institute Genomics Platform"/>
            <consortium name="The Broad Institute Genome Sequencing Center for Infectious Disease"/>
            <person name="Wu L."/>
            <person name="Ma J."/>
        </authorList>
    </citation>
    <scope>NUCLEOTIDE SEQUENCE [LARGE SCALE GENOMIC DNA]</scope>
    <source>
        <strain evidence="2 3">JCM 4395</strain>
    </source>
</reference>
<dbReference type="EMBL" id="BAAASG010000006">
    <property type="protein sequence ID" value="GAA2483727.1"/>
    <property type="molecule type" value="Genomic_DNA"/>
</dbReference>
<protein>
    <recommendedName>
        <fullName evidence="4">PH domain-containing protein</fullName>
    </recommendedName>
</protein>